<feature type="compositionally biased region" description="Polar residues" evidence="1">
    <location>
        <begin position="188"/>
        <end position="207"/>
    </location>
</feature>
<proteinExistence type="predicted"/>
<gene>
    <name evidence="2" type="ORF">N7G274_003190</name>
</gene>
<comment type="caution">
    <text evidence="2">The sequence shown here is derived from an EMBL/GenBank/DDBJ whole genome shotgun (WGS) entry which is preliminary data.</text>
</comment>
<keyword evidence="3" id="KW-1185">Reference proteome</keyword>
<organism evidence="2 3">
    <name type="scientific">Stereocaulon virgatum</name>
    <dbReference type="NCBI Taxonomy" id="373712"/>
    <lineage>
        <taxon>Eukaryota</taxon>
        <taxon>Fungi</taxon>
        <taxon>Dikarya</taxon>
        <taxon>Ascomycota</taxon>
        <taxon>Pezizomycotina</taxon>
        <taxon>Lecanoromycetes</taxon>
        <taxon>OSLEUM clade</taxon>
        <taxon>Lecanoromycetidae</taxon>
        <taxon>Lecanorales</taxon>
        <taxon>Lecanorineae</taxon>
        <taxon>Stereocaulaceae</taxon>
        <taxon>Stereocaulon</taxon>
    </lineage>
</organism>
<dbReference type="Proteomes" id="UP001590950">
    <property type="component" value="Unassembled WGS sequence"/>
</dbReference>
<dbReference type="EMBL" id="JBEFKJ010000009">
    <property type="protein sequence ID" value="KAL2044485.1"/>
    <property type="molecule type" value="Genomic_DNA"/>
</dbReference>
<protein>
    <submittedName>
        <fullName evidence="2">Uncharacterized protein</fullName>
    </submittedName>
</protein>
<feature type="region of interest" description="Disordered" evidence="1">
    <location>
        <begin position="151"/>
        <end position="222"/>
    </location>
</feature>
<sequence>MNEDWEDRVTDQLWKHVDPLEIGLGSGDINEVNLEDYCSKPCPNKRRRLDDNVGDQRRNTAKWRILKARQREASRPIYQFAYQVCKEREWLLVGLSSEEISGETNIDAVAHEAVRRRWIEQRFWDSAWSYIPGTSWRHERPRKFPLKDRQLDEQQAAENSLDPPASPPSYRIIPHKGYPQHSVCVPPQSGSNIFGNQSSNQRTWTSETHGDEPLVSPYDRAR</sequence>
<evidence type="ECO:0000256" key="1">
    <source>
        <dbReference type="SAM" id="MobiDB-lite"/>
    </source>
</evidence>
<evidence type="ECO:0000313" key="3">
    <source>
        <dbReference type="Proteomes" id="UP001590950"/>
    </source>
</evidence>
<evidence type="ECO:0000313" key="2">
    <source>
        <dbReference type="EMBL" id="KAL2044485.1"/>
    </source>
</evidence>
<reference evidence="2 3" key="1">
    <citation type="submission" date="2024-09" db="EMBL/GenBank/DDBJ databases">
        <title>Rethinking Asexuality: The Enigmatic Case of Functional Sexual Genes in Lepraria (Stereocaulaceae).</title>
        <authorList>
            <person name="Doellman M."/>
            <person name="Sun Y."/>
            <person name="Barcenas-Pena A."/>
            <person name="Lumbsch H.T."/>
            <person name="Grewe F."/>
        </authorList>
    </citation>
    <scope>NUCLEOTIDE SEQUENCE [LARGE SCALE GENOMIC DNA]</scope>
    <source>
        <strain evidence="2 3">Mercado 3170</strain>
    </source>
</reference>
<name>A0ABR4AGB8_9LECA</name>
<accession>A0ABR4AGB8</accession>